<evidence type="ECO:0000313" key="4">
    <source>
        <dbReference type="Proteomes" id="UP000830167"/>
    </source>
</evidence>
<dbReference type="EMBL" id="CP089291">
    <property type="protein sequence ID" value="UOF88603.1"/>
    <property type="molecule type" value="Genomic_DNA"/>
</dbReference>
<feature type="transmembrane region" description="Helical" evidence="2">
    <location>
        <begin position="12"/>
        <end position="29"/>
    </location>
</feature>
<dbReference type="RefSeq" id="WP_347435277.1">
    <property type="nucleotide sequence ID" value="NZ_CP089291.1"/>
</dbReference>
<keyword evidence="4" id="KW-1185">Reference proteome</keyword>
<name>A0ABY4CDI3_9BACL</name>
<proteinExistence type="predicted"/>
<keyword evidence="2" id="KW-1133">Transmembrane helix</keyword>
<protein>
    <recommendedName>
        <fullName evidence="5">DUF948 domain-containing protein</fullName>
    </recommendedName>
</protein>
<evidence type="ECO:0000313" key="3">
    <source>
        <dbReference type="EMBL" id="UOF88603.1"/>
    </source>
</evidence>
<reference evidence="3" key="1">
    <citation type="submission" date="2021-12" db="EMBL/GenBank/DDBJ databases">
        <title>Alicyclobacillaceae gen. nov., sp. nov., isolated from chalcocite enrichment system.</title>
        <authorList>
            <person name="Jiang Z."/>
        </authorList>
    </citation>
    <scope>NUCLEOTIDE SEQUENCE</scope>
    <source>
        <strain evidence="3">MYW30-H2</strain>
    </source>
</reference>
<keyword evidence="2" id="KW-0812">Transmembrane</keyword>
<sequence>MKEFINSQLGVYISMIVLYLLAAIALRVIHSGIKRIETWATNHMSQQDAVKVNDLLDMIDHLAETAVQDANSRMVIDLKSHDLFTKATADSVKQAVVADVMKNLGPLQDKAITSLGPLESIISQAVEKYVLHHKPLVNQYVQNAKGKSTDTTQRKSPSPEYSPVQTA</sequence>
<evidence type="ECO:0000256" key="2">
    <source>
        <dbReference type="SAM" id="Phobius"/>
    </source>
</evidence>
<feature type="compositionally biased region" description="Polar residues" evidence="1">
    <location>
        <begin position="141"/>
        <end position="156"/>
    </location>
</feature>
<feature type="region of interest" description="Disordered" evidence="1">
    <location>
        <begin position="141"/>
        <end position="167"/>
    </location>
</feature>
<evidence type="ECO:0000256" key="1">
    <source>
        <dbReference type="SAM" id="MobiDB-lite"/>
    </source>
</evidence>
<dbReference type="Proteomes" id="UP000830167">
    <property type="component" value="Chromosome"/>
</dbReference>
<evidence type="ECO:0008006" key="5">
    <source>
        <dbReference type="Google" id="ProtNLM"/>
    </source>
</evidence>
<accession>A0ABY4CDI3</accession>
<keyword evidence="2" id="KW-0472">Membrane</keyword>
<gene>
    <name evidence="3" type="ORF">LSG31_11610</name>
</gene>
<organism evidence="3 4">
    <name type="scientific">Fodinisporobacter ferrooxydans</name>
    <dbReference type="NCBI Taxonomy" id="2901836"/>
    <lineage>
        <taxon>Bacteria</taxon>
        <taxon>Bacillati</taxon>
        <taxon>Bacillota</taxon>
        <taxon>Bacilli</taxon>
        <taxon>Bacillales</taxon>
        <taxon>Alicyclobacillaceae</taxon>
        <taxon>Fodinisporobacter</taxon>
    </lineage>
</organism>